<keyword evidence="8" id="KW-0902">Two-component regulatory system</keyword>
<dbReference type="EMBL" id="DRTD01000029">
    <property type="protein sequence ID" value="HHE54224.1"/>
    <property type="molecule type" value="Genomic_DNA"/>
</dbReference>
<dbReference type="GO" id="GO:0000155">
    <property type="term" value="F:phosphorelay sensor kinase activity"/>
    <property type="evidence" value="ECO:0007669"/>
    <property type="project" value="InterPro"/>
</dbReference>
<dbReference type="Gene3D" id="2.60.40.10">
    <property type="entry name" value="Immunoglobulins"/>
    <property type="match status" value="1"/>
</dbReference>
<dbReference type="InterPro" id="IPR005467">
    <property type="entry name" value="His_kinase_dom"/>
</dbReference>
<dbReference type="Pfam" id="PF02518">
    <property type="entry name" value="HATPase_c"/>
    <property type="match status" value="1"/>
</dbReference>
<keyword evidence="12" id="KW-1133">Transmembrane helix</keyword>
<dbReference type="SUPFAM" id="SSF55874">
    <property type="entry name" value="ATPase domain of HSP90 chaperone/DNA topoisomerase II/histidine kinase"/>
    <property type="match status" value="1"/>
</dbReference>
<dbReference type="InterPro" id="IPR001789">
    <property type="entry name" value="Sig_transdc_resp-reg_receiver"/>
</dbReference>
<evidence type="ECO:0000256" key="9">
    <source>
        <dbReference type="ARBA" id="ARBA00064003"/>
    </source>
</evidence>
<keyword evidence="7" id="KW-0067">ATP-binding</keyword>
<gene>
    <name evidence="16" type="ORF">ENL21_00450</name>
</gene>
<dbReference type="PROSITE" id="PS50109">
    <property type="entry name" value="HIS_KIN"/>
    <property type="match status" value="1"/>
</dbReference>
<dbReference type="SUPFAM" id="SSF55785">
    <property type="entry name" value="PYP-like sensor domain (PAS domain)"/>
    <property type="match status" value="1"/>
</dbReference>
<feature type="transmembrane region" description="Helical" evidence="12">
    <location>
        <begin position="73"/>
        <end position="94"/>
    </location>
</feature>
<evidence type="ECO:0000256" key="8">
    <source>
        <dbReference type="ARBA" id="ARBA00023012"/>
    </source>
</evidence>
<dbReference type="FunFam" id="3.30.565.10:FF:000010">
    <property type="entry name" value="Sensor histidine kinase RcsC"/>
    <property type="match status" value="1"/>
</dbReference>
<comment type="caution">
    <text evidence="16">The sequence shown here is derived from an EMBL/GenBank/DDBJ whole genome shotgun (WGS) entry which is preliminary data.</text>
</comment>
<comment type="subunit">
    <text evidence="9">At low DSF concentrations, interacts with RpfF.</text>
</comment>
<dbReference type="PROSITE" id="PS50113">
    <property type="entry name" value="PAC"/>
    <property type="match status" value="1"/>
</dbReference>
<dbReference type="Pfam" id="PF07495">
    <property type="entry name" value="Y_Y_Y"/>
    <property type="match status" value="1"/>
</dbReference>
<dbReference type="InterPro" id="IPR035965">
    <property type="entry name" value="PAS-like_dom_sf"/>
</dbReference>
<dbReference type="CDD" id="cd00082">
    <property type="entry name" value="HisKA"/>
    <property type="match status" value="1"/>
</dbReference>
<dbReference type="Gene3D" id="3.30.565.10">
    <property type="entry name" value="Histidine kinase-like ATPase, C-terminal domain"/>
    <property type="match status" value="1"/>
</dbReference>
<evidence type="ECO:0000256" key="3">
    <source>
        <dbReference type="ARBA" id="ARBA00022553"/>
    </source>
</evidence>
<dbReference type="PROSITE" id="PS50110">
    <property type="entry name" value="RESPONSE_REGULATORY"/>
    <property type="match status" value="1"/>
</dbReference>
<dbReference type="InterPro" id="IPR004358">
    <property type="entry name" value="Sig_transdc_His_kin-like_C"/>
</dbReference>
<dbReference type="InterPro" id="IPR036890">
    <property type="entry name" value="HATPase_C_sf"/>
</dbReference>
<feature type="domain" description="PAC" evidence="15">
    <location>
        <begin position="174"/>
        <end position="225"/>
    </location>
</feature>
<feature type="domain" description="Response regulatory" evidence="14">
    <location>
        <begin position="510"/>
        <end position="628"/>
    </location>
</feature>
<evidence type="ECO:0000256" key="6">
    <source>
        <dbReference type="ARBA" id="ARBA00022777"/>
    </source>
</evidence>
<dbReference type="SUPFAM" id="SSF52172">
    <property type="entry name" value="CheY-like"/>
    <property type="match status" value="1"/>
</dbReference>
<evidence type="ECO:0000256" key="7">
    <source>
        <dbReference type="ARBA" id="ARBA00022840"/>
    </source>
</evidence>
<dbReference type="Proteomes" id="UP000886111">
    <property type="component" value="Unassembled WGS sequence"/>
</dbReference>
<evidence type="ECO:0000313" key="16">
    <source>
        <dbReference type="EMBL" id="HHE54224.1"/>
    </source>
</evidence>
<keyword evidence="12" id="KW-0812">Transmembrane</keyword>
<dbReference type="InterPro" id="IPR003594">
    <property type="entry name" value="HATPase_dom"/>
</dbReference>
<evidence type="ECO:0000256" key="1">
    <source>
        <dbReference type="ARBA" id="ARBA00000085"/>
    </source>
</evidence>
<keyword evidence="4" id="KW-0808">Transferase</keyword>
<dbReference type="CDD" id="cd16922">
    <property type="entry name" value="HATPase_EvgS-ArcB-TorS-like"/>
    <property type="match status" value="1"/>
</dbReference>
<dbReference type="InterPro" id="IPR003661">
    <property type="entry name" value="HisK_dim/P_dom"/>
</dbReference>
<evidence type="ECO:0000256" key="11">
    <source>
        <dbReference type="PROSITE-ProRule" id="PRU00169"/>
    </source>
</evidence>
<evidence type="ECO:0000259" key="15">
    <source>
        <dbReference type="PROSITE" id="PS50113"/>
    </source>
</evidence>
<dbReference type="SMART" id="SM00448">
    <property type="entry name" value="REC"/>
    <property type="match status" value="1"/>
</dbReference>
<evidence type="ECO:0000259" key="14">
    <source>
        <dbReference type="PROSITE" id="PS50110"/>
    </source>
</evidence>
<name>A0A7V5H1P5_CALAY</name>
<dbReference type="InterPro" id="IPR000700">
    <property type="entry name" value="PAS-assoc_C"/>
</dbReference>
<organism evidence="16">
    <name type="scientific">Caldithrix abyssi</name>
    <dbReference type="NCBI Taxonomy" id="187145"/>
    <lineage>
        <taxon>Bacteria</taxon>
        <taxon>Pseudomonadati</taxon>
        <taxon>Calditrichota</taxon>
        <taxon>Calditrichia</taxon>
        <taxon>Calditrichales</taxon>
        <taxon>Calditrichaceae</taxon>
        <taxon>Caldithrix</taxon>
    </lineage>
</organism>
<feature type="modified residue" description="4-aspartylphosphate" evidence="11">
    <location>
        <position position="559"/>
    </location>
</feature>
<dbReference type="CDD" id="cd17546">
    <property type="entry name" value="REC_hyHK_CKI1_RcsC-like"/>
    <property type="match status" value="1"/>
</dbReference>
<evidence type="ECO:0000256" key="4">
    <source>
        <dbReference type="ARBA" id="ARBA00022679"/>
    </source>
</evidence>
<dbReference type="SMART" id="SM00387">
    <property type="entry name" value="HATPase_c"/>
    <property type="match status" value="1"/>
</dbReference>
<keyword evidence="12" id="KW-0472">Membrane</keyword>
<dbReference type="Pfam" id="PF00072">
    <property type="entry name" value="Response_reg"/>
    <property type="match status" value="1"/>
</dbReference>
<accession>A0A7V5H1P5</accession>
<evidence type="ECO:0000256" key="12">
    <source>
        <dbReference type="SAM" id="Phobius"/>
    </source>
</evidence>
<dbReference type="PANTHER" id="PTHR45339:SF1">
    <property type="entry name" value="HYBRID SIGNAL TRANSDUCTION HISTIDINE KINASE J"/>
    <property type="match status" value="1"/>
</dbReference>
<dbReference type="Gene3D" id="3.30.450.20">
    <property type="entry name" value="PAS domain"/>
    <property type="match status" value="1"/>
</dbReference>
<dbReference type="AlphaFoldDB" id="A0A7V5H1P5"/>
<keyword evidence="6" id="KW-0418">Kinase</keyword>
<dbReference type="PRINTS" id="PR00344">
    <property type="entry name" value="BCTRLSENSOR"/>
</dbReference>
<evidence type="ECO:0000256" key="5">
    <source>
        <dbReference type="ARBA" id="ARBA00022741"/>
    </source>
</evidence>
<reference evidence="16" key="1">
    <citation type="journal article" date="2020" name="mSystems">
        <title>Genome- and Community-Level Interaction Insights into Carbon Utilization and Element Cycling Functions of Hydrothermarchaeota in Hydrothermal Sediment.</title>
        <authorList>
            <person name="Zhou Z."/>
            <person name="Liu Y."/>
            <person name="Xu W."/>
            <person name="Pan J."/>
            <person name="Luo Z.H."/>
            <person name="Li M."/>
        </authorList>
    </citation>
    <scope>NUCLEOTIDE SEQUENCE [LARGE SCALE GENOMIC DNA]</scope>
    <source>
        <strain evidence="16">HyVt-76</strain>
    </source>
</reference>
<dbReference type="EC" id="2.7.13.3" evidence="2"/>
<dbReference type="Pfam" id="PF00512">
    <property type="entry name" value="HisKA"/>
    <property type="match status" value="1"/>
</dbReference>
<evidence type="ECO:0000256" key="2">
    <source>
        <dbReference type="ARBA" id="ARBA00012438"/>
    </source>
</evidence>
<feature type="domain" description="Histidine kinase" evidence="13">
    <location>
        <begin position="243"/>
        <end position="464"/>
    </location>
</feature>
<evidence type="ECO:0000256" key="10">
    <source>
        <dbReference type="ARBA" id="ARBA00068150"/>
    </source>
</evidence>
<feature type="non-terminal residue" evidence="16">
    <location>
        <position position="1"/>
    </location>
</feature>
<dbReference type="FunFam" id="1.10.287.130:FF:000002">
    <property type="entry name" value="Two-component osmosensing histidine kinase"/>
    <property type="match status" value="1"/>
</dbReference>
<comment type="catalytic activity">
    <reaction evidence="1">
        <text>ATP + protein L-histidine = ADP + protein N-phospho-L-histidine.</text>
        <dbReference type="EC" id="2.7.13.3"/>
    </reaction>
</comment>
<dbReference type="InterPro" id="IPR036097">
    <property type="entry name" value="HisK_dim/P_sf"/>
</dbReference>
<keyword evidence="5" id="KW-0547">Nucleotide-binding</keyword>
<dbReference type="SUPFAM" id="SSF47384">
    <property type="entry name" value="Homodimeric domain of signal transducing histidine kinase"/>
    <property type="match status" value="1"/>
</dbReference>
<dbReference type="Gene3D" id="3.40.50.2300">
    <property type="match status" value="1"/>
</dbReference>
<dbReference type="GO" id="GO:0005524">
    <property type="term" value="F:ATP binding"/>
    <property type="evidence" value="ECO:0007669"/>
    <property type="project" value="UniProtKB-KW"/>
</dbReference>
<proteinExistence type="predicted"/>
<evidence type="ECO:0000259" key="13">
    <source>
        <dbReference type="PROSITE" id="PS50109"/>
    </source>
</evidence>
<dbReference type="Gene3D" id="1.10.287.130">
    <property type="match status" value="1"/>
</dbReference>
<dbReference type="InterPro" id="IPR011123">
    <property type="entry name" value="Y_Y_Y"/>
</dbReference>
<dbReference type="SMART" id="SM00388">
    <property type="entry name" value="HisKA"/>
    <property type="match status" value="1"/>
</dbReference>
<dbReference type="InterPro" id="IPR011006">
    <property type="entry name" value="CheY-like_superfamily"/>
</dbReference>
<sequence>ALMYPAHRIVYQWRLLGANDSWSPKTTTPEFIISNLPAGEYKLQIRARQIGYAWSPLLTVKVKVNYPWYLSKWFWILIISIFILLVLISTQLFYERKTRKQIASDLEASEFKLSSIVNNTPVVLFMLDQTGHITFAQGSGLRELENEFKPLKGLNLCNIGEKIGIEEDCKRALAGESFESVRKLGNKFYRFWFSPMQDQKGNITGALGIAIDITELKETETRLRRAIIQAEASNKAKSEFIANMSHEIRTPLNAIIGLSDLMDQDNLTDTQKEFLQTVRFSARELLKIINQILDFSKIESGKLELEFIPFDLKRLVQNISNAFTIMAQQKGLDFKVHWDEKNPQYVVGDPTRLGQVLINLLGNAIKFTEKGEVSLSVKKQNETDDDVDLIFVVQDTGIGIPKDKMDKIYGSFEQVDSSLTRKYGGTGLGLTITSRLIEMMGSKIQVESQQNEGTKFQFELTFPKVKDQKIEELPDFSIFLTHEKPKVAADFMKEETVATVNDGNKSDEVHILLVEDNVINQRVAKRMVENMGYKADIANNGKEALEKLEQKKYDLILMDVQMPVMDGLRAAQKIRVKEINSNEHVPIIAMTAHAQKEDRDRCLEAGMDDYLSKPINMKILEKKLKQYLKDR</sequence>
<protein>
    <recommendedName>
        <fullName evidence="10">Sensory/regulatory protein RpfC</fullName>
        <ecNumber evidence="2">2.7.13.3</ecNumber>
    </recommendedName>
</protein>
<dbReference type="InterPro" id="IPR013783">
    <property type="entry name" value="Ig-like_fold"/>
</dbReference>
<keyword evidence="3 11" id="KW-0597">Phosphoprotein</keyword>
<dbReference type="PANTHER" id="PTHR45339">
    <property type="entry name" value="HYBRID SIGNAL TRANSDUCTION HISTIDINE KINASE J"/>
    <property type="match status" value="1"/>
</dbReference>